<dbReference type="InterPro" id="IPR013587">
    <property type="entry name" value="Nitrate/nitrite_sensing"/>
</dbReference>
<proteinExistence type="inferred from homology"/>
<dbReference type="GO" id="GO:0006935">
    <property type="term" value="P:chemotaxis"/>
    <property type="evidence" value="ECO:0007669"/>
    <property type="project" value="UniProtKB-KW"/>
</dbReference>
<dbReference type="PANTHER" id="PTHR32089:SF120">
    <property type="entry name" value="METHYL-ACCEPTING CHEMOTAXIS PROTEIN TLPQ"/>
    <property type="match status" value="1"/>
</dbReference>
<evidence type="ECO:0000259" key="13">
    <source>
        <dbReference type="PROSITE" id="PS50885"/>
    </source>
</evidence>
<dbReference type="InterPro" id="IPR003660">
    <property type="entry name" value="HAMP_dom"/>
</dbReference>
<evidence type="ECO:0000256" key="2">
    <source>
        <dbReference type="ARBA" id="ARBA00022475"/>
    </source>
</evidence>
<dbReference type="InterPro" id="IPR004089">
    <property type="entry name" value="MCPsignal_dom"/>
</dbReference>
<dbReference type="SMART" id="SM00304">
    <property type="entry name" value="HAMP"/>
    <property type="match status" value="1"/>
</dbReference>
<evidence type="ECO:0000256" key="1">
    <source>
        <dbReference type="ARBA" id="ARBA00004651"/>
    </source>
</evidence>
<keyword evidence="6 11" id="KW-1133">Transmembrane helix</keyword>
<evidence type="ECO:0000256" key="11">
    <source>
        <dbReference type="SAM" id="Phobius"/>
    </source>
</evidence>
<dbReference type="GO" id="GO:0016301">
    <property type="term" value="F:kinase activity"/>
    <property type="evidence" value="ECO:0007669"/>
    <property type="project" value="UniProtKB-KW"/>
</dbReference>
<dbReference type="PANTHER" id="PTHR32089">
    <property type="entry name" value="METHYL-ACCEPTING CHEMOTAXIS PROTEIN MCPB"/>
    <property type="match status" value="1"/>
</dbReference>
<name>A0AB74B078_PSESG</name>
<keyword evidence="2" id="KW-1003">Cell membrane</keyword>
<dbReference type="PROSITE" id="PS50885">
    <property type="entry name" value="HAMP"/>
    <property type="match status" value="1"/>
</dbReference>
<evidence type="ECO:0000256" key="8">
    <source>
        <dbReference type="ARBA" id="ARBA00023224"/>
    </source>
</evidence>
<evidence type="ECO:0000256" key="4">
    <source>
        <dbReference type="ARBA" id="ARBA00022500"/>
    </source>
</evidence>
<evidence type="ECO:0000256" key="6">
    <source>
        <dbReference type="ARBA" id="ARBA00022989"/>
    </source>
</evidence>
<comment type="caution">
    <text evidence="14">The sequence shown here is derived from an EMBL/GenBank/DDBJ whole genome shotgun (WGS) entry which is preliminary data.</text>
</comment>
<dbReference type="PROSITE" id="PS50111">
    <property type="entry name" value="CHEMOTAXIS_TRANSDUC_2"/>
    <property type="match status" value="1"/>
</dbReference>
<dbReference type="Pfam" id="PF00015">
    <property type="entry name" value="MCPsignal"/>
    <property type="match status" value="1"/>
</dbReference>
<sequence>MLRNAPLSMKLLLILMFPLLGFLAFAGIFVADKSENLSDMRRAVTATSAAQKLSNVVTTIQRERGASGVFLGSGGKSMQDKLKSFRQETDQAMGEMRAQSTEGIPGPEKVNRALDDLIALRLKVDALAINNTESGTRFTDIIKTLIGFTYSMEASIEDPQILRALSSLNQFVDMKERAGRERVLLGLAFNQNRFDAALLSRFSRNLGEFSGYFEAFQRWSPEAFKTRLNDVLQQPGSLEVARLQRLGFDTPLGDPLNIKPEDWFNLSTNRIDLMARVEAELGQTVVGLATDARSAAQSSLYVAVATVIVMLIVVLWLASVIIRNIKVAVVDVNRTLVALSTRDLTARTRYTGKDEFGEISRNLDNMAQQISEVIREIGSATSQVATAAGQSSAVALQTSQNVAQQRLGTDQVATAISEMSATVKDVARSTTDAAEMSQRVNNSTVQGKTEIDNTIGLIQGLSVQAEETSRIIDELKGESNAISSVLDVIRGVADQTNLLALNAAIEAARAGEQGRGFAVVADEVRNLAKKTQDSTVSIQNMIANLQSGSERAAASMQETLGKAQEGASNVVRAGELLEEIAEGIATISDRNIQVASAAEEQSLVAEEIHRNVNDINALVIQVSAGAEQTAVTSRELARLAEQQQGLVGRFKVS</sequence>
<dbReference type="GO" id="GO:0004888">
    <property type="term" value="F:transmembrane signaling receptor activity"/>
    <property type="evidence" value="ECO:0007669"/>
    <property type="project" value="InterPro"/>
</dbReference>
<keyword evidence="14" id="KW-0418">Kinase</keyword>
<evidence type="ECO:0000313" key="15">
    <source>
        <dbReference type="Proteomes" id="UP000272471"/>
    </source>
</evidence>
<organism evidence="14 15">
    <name type="scientific">Pseudomonas savastanoi pv. glycinea</name>
    <name type="common">Pseudomonas syringae pv. glycinea</name>
    <dbReference type="NCBI Taxonomy" id="318"/>
    <lineage>
        <taxon>Bacteria</taxon>
        <taxon>Pseudomonadati</taxon>
        <taxon>Pseudomonadota</taxon>
        <taxon>Gammaproteobacteria</taxon>
        <taxon>Pseudomonadales</taxon>
        <taxon>Pseudomonadaceae</taxon>
        <taxon>Pseudomonas</taxon>
    </lineage>
</organism>
<keyword evidence="5 11" id="KW-0812">Transmembrane</keyword>
<dbReference type="Proteomes" id="UP000272471">
    <property type="component" value="Unassembled WGS sequence"/>
</dbReference>
<reference evidence="14 15" key="1">
    <citation type="submission" date="2018-08" db="EMBL/GenBank/DDBJ databases">
        <title>Recombination of ecologically and evolutionarily significant loci maintains genetic cohesion in the Pseudomonas syringae species complex.</title>
        <authorList>
            <person name="Dillon M."/>
            <person name="Thakur S."/>
            <person name="Almeida R.N.D."/>
            <person name="Weir B.S."/>
            <person name="Guttman D.S."/>
        </authorList>
    </citation>
    <scope>NUCLEOTIDE SEQUENCE [LARGE SCALE GENOMIC DNA]</scope>
    <source>
        <strain evidence="14 15">ICMP 4182</strain>
    </source>
</reference>
<feature type="domain" description="Methyl-accepting transducer" evidence="12">
    <location>
        <begin position="380"/>
        <end position="616"/>
    </location>
</feature>
<keyword evidence="7 11" id="KW-0472">Membrane</keyword>
<dbReference type="SMART" id="SM00283">
    <property type="entry name" value="MA"/>
    <property type="match status" value="1"/>
</dbReference>
<keyword evidence="3" id="KW-0488">Methylation</keyword>
<dbReference type="InterPro" id="IPR004090">
    <property type="entry name" value="Chemotax_Me-accpt_rcpt"/>
</dbReference>
<keyword evidence="4" id="KW-0145">Chemotaxis</keyword>
<dbReference type="FunFam" id="1.10.287.950:FF:000001">
    <property type="entry name" value="Methyl-accepting chemotaxis sensory transducer"/>
    <property type="match status" value="1"/>
</dbReference>
<accession>A0AB74B078</accession>
<keyword evidence="14" id="KW-0808">Transferase</keyword>
<comment type="subcellular location">
    <subcellularLocation>
        <location evidence="1">Cell membrane</location>
        <topology evidence="1">Multi-pass membrane protein</topology>
    </subcellularLocation>
</comment>
<keyword evidence="8 10" id="KW-0807">Transducer</keyword>
<dbReference type="GO" id="GO:0007165">
    <property type="term" value="P:signal transduction"/>
    <property type="evidence" value="ECO:0007669"/>
    <property type="project" value="UniProtKB-KW"/>
</dbReference>
<dbReference type="CDD" id="cd11386">
    <property type="entry name" value="MCP_signal"/>
    <property type="match status" value="1"/>
</dbReference>
<protein>
    <submittedName>
        <fullName evidence="14">Histidine kinase, HAMP region: chemotaxis sensory transducer</fullName>
    </submittedName>
</protein>
<feature type="transmembrane region" description="Helical" evidence="11">
    <location>
        <begin position="300"/>
        <end position="322"/>
    </location>
</feature>
<dbReference type="EMBL" id="RBQX01000217">
    <property type="protein sequence ID" value="RMQ13205.1"/>
    <property type="molecule type" value="Genomic_DNA"/>
</dbReference>
<evidence type="ECO:0000256" key="5">
    <source>
        <dbReference type="ARBA" id="ARBA00022692"/>
    </source>
</evidence>
<feature type="domain" description="HAMP" evidence="13">
    <location>
        <begin position="323"/>
        <end position="375"/>
    </location>
</feature>
<dbReference type="PRINTS" id="PR00260">
    <property type="entry name" value="CHEMTRNSDUCR"/>
</dbReference>
<dbReference type="Pfam" id="PF00672">
    <property type="entry name" value="HAMP"/>
    <property type="match status" value="1"/>
</dbReference>
<evidence type="ECO:0000256" key="10">
    <source>
        <dbReference type="PROSITE-ProRule" id="PRU00284"/>
    </source>
</evidence>
<evidence type="ECO:0000313" key="14">
    <source>
        <dbReference type="EMBL" id="RMQ13205.1"/>
    </source>
</evidence>
<dbReference type="Pfam" id="PF08376">
    <property type="entry name" value="NIT"/>
    <property type="match status" value="1"/>
</dbReference>
<comment type="similarity">
    <text evidence="9">Belongs to the methyl-accepting chemotaxis (MCP) protein family.</text>
</comment>
<evidence type="ECO:0000259" key="12">
    <source>
        <dbReference type="PROSITE" id="PS50111"/>
    </source>
</evidence>
<dbReference type="CDD" id="cd06225">
    <property type="entry name" value="HAMP"/>
    <property type="match status" value="1"/>
</dbReference>
<dbReference type="AlphaFoldDB" id="A0AB74B078"/>
<gene>
    <name evidence="14" type="ORF">ALQ11_100175</name>
</gene>
<evidence type="ECO:0000256" key="3">
    <source>
        <dbReference type="ARBA" id="ARBA00022481"/>
    </source>
</evidence>
<evidence type="ECO:0000256" key="9">
    <source>
        <dbReference type="ARBA" id="ARBA00029447"/>
    </source>
</evidence>
<dbReference type="Gene3D" id="1.10.287.950">
    <property type="entry name" value="Methyl-accepting chemotaxis protein"/>
    <property type="match status" value="1"/>
</dbReference>
<dbReference type="GO" id="GO:0005886">
    <property type="term" value="C:plasma membrane"/>
    <property type="evidence" value="ECO:0007669"/>
    <property type="project" value="UniProtKB-SubCell"/>
</dbReference>
<dbReference type="SUPFAM" id="SSF58104">
    <property type="entry name" value="Methyl-accepting chemotaxis protein (MCP) signaling domain"/>
    <property type="match status" value="1"/>
</dbReference>
<evidence type="ECO:0000256" key="7">
    <source>
        <dbReference type="ARBA" id="ARBA00023136"/>
    </source>
</evidence>